<feature type="compositionally biased region" description="Basic and acidic residues" evidence="1">
    <location>
        <begin position="150"/>
        <end position="166"/>
    </location>
</feature>
<feature type="compositionally biased region" description="Polar residues" evidence="1">
    <location>
        <begin position="233"/>
        <end position="246"/>
    </location>
</feature>
<feature type="compositionally biased region" description="Low complexity" evidence="1">
    <location>
        <begin position="37"/>
        <end position="54"/>
    </location>
</feature>
<evidence type="ECO:0000256" key="1">
    <source>
        <dbReference type="SAM" id="MobiDB-lite"/>
    </source>
</evidence>
<dbReference type="EMBL" id="PJQD01000038">
    <property type="protein sequence ID" value="POY73439.1"/>
    <property type="molecule type" value="Genomic_DNA"/>
</dbReference>
<accession>A0A2S5B9K5</accession>
<evidence type="ECO:0000256" key="2">
    <source>
        <dbReference type="SAM" id="Phobius"/>
    </source>
</evidence>
<proteinExistence type="predicted"/>
<keyword evidence="4" id="KW-1185">Reference proteome</keyword>
<feature type="region of interest" description="Disordered" evidence="1">
    <location>
        <begin position="37"/>
        <end position="70"/>
    </location>
</feature>
<keyword evidence="2" id="KW-1133">Transmembrane helix</keyword>
<feature type="compositionally biased region" description="Basic residues" evidence="1">
    <location>
        <begin position="131"/>
        <end position="140"/>
    </location>
</feature>
<gene>
    <name evidence="3" type="ORF">BMF94_3777</name>
</gene>
<name>A0A2S5B9K5_9BASI</name>
<reference evidence="3 4" key="1">
    <citation type="journal article" date="2018" name="Front. Microbiol.">
        <title>Prospects for Fungal Bioremediation of Acidic Radioactive Waste Sites: Characterization and Genome Sequence of Rhodotorula taiwanensis MD1149.</title>
        <authorList>
            <person name="Tkavc R."/>
            <person name="Matrosova V.Y."/>
            <person name="Grichenko O.E."/>
            <person name="Gostincar C."/>
            <person name="Volpe R.P."/>
            <person name="Klimenkova P."/>
            <person name="Gaidamakova E.K."/>
            <person name="Zhou C.E."/>
            <person name="Stewart B.J."/>
            <person name="Lyman M.G."/>
            <person name="Malfatti S.A."/>
            <person name="Rubinfeld B."/>
            <person name="Courtot M."/>
            <person name="Singh J."/>
            <person name="Dalgard C.L."/>
            <person name="Hamilton T."/>
            <person name="Frey K.G."/>
            <person name="Gunde-Cimerman N."/>
            <person name="Dugan L."/>
            <person name="Daly M.J."/>
        </authorList>
    </citation>
    <scope>NUCLEOTIDE SEQUENCE [LARGE SCALE GENOMIC DNA]</scope>
    <source>
        <strain evidence="3 4">MD1149</strain>
    </source>
</reference>
<dbReference type="OrthoDB" id="2528735at2759"/>
<organism evidence="3 4">
    <name type="scientific">Rhodotorula taiwanensis</name>
    <dbReference type="NCBI Taxonomy" id="741276"/>
    <lineage>
        <taxon>Eukaryota</taxon>
        <taxon>Fungi</taxon>
        <taxon>Dikarya</taxon>
        <taxon>Basidiomycota</taxon>
        <taxon>Pucciniomycotina</taxon>
        <taxon>Microbotryomycetes</taxon>
        <taxon>Sporidiobolales</taxon>
        <taxon>Sporidiobolaceae</taxon>
        <taxon>Rhodotorula</taxon>
    </lineage>
</organism>
<protein>
    <submittedName>
        <fullName evidence="3">Uncharacterized protein</fullName>
    </submittedName>
</protein>
<keyword evidence="2" id="KW-0472">Membrane</keyword>
<feature type="compositionally biased region" description="Basic and acidic residues" evidence="1">
    <location>
        <begin position="262"/>
        <end position="300"/>
    </location>
</feature>
<dbReference type="AlphaFoldDB" id="A0A2S5B9K5"/>
<keyword evidence="2" id="KW-0812">Transmembrane</keyword>
<dbReference type="Proteomes" id="UP000237144">
    <property type="component" value="Unassembled WGS sequence"/>
</dbReference>
<sequence length="351" mass="36331">MSSGSVTISYTTIAEVALVAALVGGIAYIGSSKSANAPHPALAPQLAPSSTNKSAKGKKKKASSSSAQAQVQTAVVEPVVEVATAVKDHVVNAAKSVAQQPAVKQAVQQAQQVVQNVTEGVSTAASEPSKKKAASKKNKGGNKAAPAPELKPDATKYAEQKVKSEGALDADMVDPEVDSKPQVARVMKVVGGKAGAPQVNGGGAASDEGWERADAFDDDEGGWESVVSKKPSRPSTPSLANGSSAANDRVVPGMPAAALTKKQRENANKKAKEQSAKEQQNREQEDRLREYRREQEKAKLAADQAARARQRPKSQNFFGAEPVAPSGGSSKVLSGGMTASLDPSTGSLVWE</sequence>
<evidence type="ECO:0000313" key="4">
    <source>
        <dbReference type="Proteomes" id="UP000237144"/>
    </source>
</evidence>
<evidence type="ECO:0000313" key="3">
    <source>
        <dbReference type="EMBL" id="POY73439.1"/>
    </source>
</evidence>
<feature type="region of interest" description="Disordered" evidence="1">
    <location>
        <begin position="120"/>
        <end position="351"/>
    </location>
</feature>
<comment type="caution">
    <text evidence="3">The sequence shown here is derived from an EMBL/GenBank/DDBJ whole genome shotgun (WGS) entry which is preliminary data.</text>
</comment>
<feature type="transmembrane region" description="Helical" evidence="2">
    <location>
        <begin position="12"/>
        <end position="30"/>
    </location>
</feature>
<feature type="compositionally biased region" description="Polar residues" evidence="1">
    <location>
        <begin position="341"/>
        <end position="351"/>
    </location>
</feature>